<keyword evidence="6" id="KW-0675">Receptor</keyword>
<evidence type="ECO:0000259" key="5">
    <source>
        <dbReference type="Pfam" id="PF07715"/>
    </source>
</evidence>
<dbReference type="Gene3D" id="2.40.170.20">
    <property type="entry name" value="TonB-dependent receptor, beta-barrel domain"/>
    <property type="match status" value="1"/>
</dbReference>
<proteinExistence type="predicted"/>
<dbReference type="SUPFAM" id="SSF49452">
    <property type="entry name" value="Starch-binding domain-like"/>
    <property type="match status" value="1"/>
</dbReference>
<dbReference type="Proteomes" id="UP000236728">
    <property type="component" value="Unassembled WGS sequence"/>
</dbReference>
<evidence type="ECO:0000313" key="6">
    <source>
        <dbReference type="EMBL" id="SEG62779.1"/>
    </source>
</evidence>
<evidence type="ECO:0000256" key="1">
    <source>
        <dbReference type="ARBA" id="ARBA00004442"/>
    </source>
</evidence>
<dbReference type="InterPro" id="IPR036942">
    <property type="entry name" value="Beta-barrel_TonB_sf"/>
</dbReference>
<feature type="chain" id="PRO_5009293959" evidence="4">
    <location>
        <begin position="34"/>
        <end position="941"/>
    </location>
</feature>
<keyword evidence="2" id="KW-0472">Membrane</keyword>
<dbReference type="Gene3D" id="2.170.130.10">
    <property type="entry name" value="TonB-dependent receptor, plug domain"/>
    <property type="match status" value="1"/>
</dbReference>
<evidence type="ECO:0000256" key="4">
    <source>
        <dbReference type="SAM" id="SignalP"/>
    </source>
</evidence>
<comment type="subcellular location">
    <subcellularLocation>
        <location evidence="1">Cell outer membrane</location>
    </subcellularLocation>
</comment>
<evidence type="ECO:0000256" key="2">
    <source>
        <dbReference type="ARBA" id="ARBA00023136"/>
    </source>
</evidence>
<dbReference type="AlphaFoldDB" id="A0A1H6BPY7"/>
<protein>
    <submittedName>
        <fullName evidence="6">TonB-dependent Receptor Plug Domain</fullName>
    </submittedName>
</protein>
<dbReference type="Pfam" id="PF07715">
    <property type="entry name" value="Plug"/>
    <property type="match status" value="1"/>
</dbReference>
<evidence type="ECO:0000313" key="7">
    <source>
        <dbReference type="Proteomes" id="UP000236728"/>
    </source>
</evidence>
<dbReference type="InterPro" id="IPR012910">
    <property type="entry name" value="Plug_dom"/>
</dbReference>
<dbReference type="Pfam" id="PF13620">
    <property type="entry name" value="CarboxypepD_reg"/>
    <property type="match status" value="1"/>
</dbReference>
<keyword evidence="3" id="KW-0998">Cell outer membrane</keyword>
<name>A0A1H6BPY7_9BACT</name>
<dbReference type="Gene3D" id="2.60.40.1120">
    <property type="entry name" value="Carboxypeptidase-like, regulatory domain"/>
    <property type="match status" value="1"/>
</dbReference>
<keyword evidence="4" id="KW-0732">Signal</keyword>
<gene>
    <name evidence="6" type="ORF">SAMN05421819_3918</name>
</gene>
<dbReference type="InterPro" id="IPR013784">
    <property type="entry name" value="Carb-bd-like_fold"/>
</dbReference>
<dbReference type="GO" id="GO:0009279">
    <property type="term" value="C:cell outer membrane"/>
    <property type="evidence" value="ECO:0007669"/>
    <property type="project" value="UniProtKB-SubCell"/>
</dbReference>
<dbReference type="SUPFAM" id="SSF56935">
    <property type="entry name" value="Porins"/>
    <property type="match status" value="1"/>
</dbReference>
<evidence type="ECO:0000256" key="3">
    <source>
        <dbReference type="ARBA" id="ARBA00023237"/>
    </source>
</evidence>
<organism evidence="6 7">
    <name type="scientific">Bryocella elongata</name>
    <dbReference type="NCBI Taxonomy" id="863522"/>
    <lineage>
        <taxon>Bacteria</taxon>
        <taxon>Pseudomonadati</taxon>
        <taxon>Acidobacteriota</taxon>
        <taxon>Terriglobia</taxon>
        <taxon>Terriglobales</taxon>
        <taxon>Acidobacteriaceae</taxon>
        <taxon>Bryocella</taxon>
    </lineage>
</organism>
<sequence>MTVQHLTFGHLRRHFRALGTLLFAAVFALTAAAQSNSGTVSGTVTDSTGAAIPGASLKLFNAVSGYSQATTSDAQGHFQFPNVPFHGYSLNAASTGFQTFSRAVSVDSAVGVTIPITLSIATSSETITVDAPMDLVESDPTSHTDIDRSLISHMPIESASSELSAIVTQASPGVAADSNGMMHGLGDHAENSFSIDGQPITDQQSKVFSNSVPAAAVQSLEVIEGAPPAEYGDKTSLVVKATTRSGQGVTTPTGEINASYGSFGSSSVGFDLSYGGKNWGNFIAASGLNTARFLDSPEFTVLHDQGNETNLFDRIDVQPGINDTLHFNVQYTRSWFQTPNDFENLGVQDQNGNTLGNTDQRSRIETVNFSPSWTHTISSTAVSNLGFYVRRDSYNYYPSHNPLLDFAPSQQQESVAQQRSLMNTGAHGDISYVKGIHNAKAGFMYEQTFLRENLQTGLTDPGANAPCLDSDNNPVNGYTSTTQCSSAGYFANNGTNYNAANPNASALPTPFAPVLLGYDFTRGGSYYSWHGRADVKQLALYAQDQITAGPWQINFGVRGDFYNGLTIQRQAEPRTGLSYTIKKTGTVLRISYARTQETPFNENLVLSSTGCADAVIYAVFNVTGGCTSNTATPFNPGFRNEFHAGISQSIGSHFVFTGEYLWKYTHNAYDFSVFGTTPITFPIEWHNSKIPGYAISFAMTDWKGISGQFNASSVAARFFSPQIGGVGAVPASASTTANVYTPFRIDHDERFNETTHVQYNMPFRKSLWYGVNFRYDSGLVAGAAPCYNANASANTDCLGFSLDANGNPLTQGGQPLINLSRLTADQQFQAGLVCNGVKATPTAGFDQCLSSQLTSNLIKIPASGTEDADKSPTRIAPRALFDMAMGDDDLFHFHHDRYKFSARVTAINVTNKYALYNFLSTFSGTHYVTPRSVTGELAFHF</sequence>
<dbReference type="GO" id="GO:0030246">
    <property type="term" value="F:carbohydrate binding"/>
    <property type="evidence" value="ECO:0007669"/>
    <property type="project" value="InterPro"/>
</dbReference>
<feature type="signal peptide" evidence="4">
    <location>
        <begin position="1"/>
        <end position="33"/>
    </location>
</feature>
<keyword evidence="7" id="KW-1185">Reference proteome</keyword>
<reference evidence="6 7" key="1">
    <citation type="submission" date="2016-10" db="EMBL/GenBank/DDBJ databases">
        <authorList>
            <person name="de Groot N.N."/>
        </authorList>
    </citation>
    <scope>NUCLEOTIDE SEQUENCE [LARGE SCALE GENOMIC DNA]</scope>
    <source>
        <strain evidence="6 7">DSM 22489</strain>
    </source>
</reference>
<dbReference type="EMBL" id="FNVA01000007">
    <property type="protein sequence ID" value="SEG62779.1"/>
    <property type="molecule type" value="Genomic_DNA"/>
</dbReference>
<dbReference type="InterPro" id="IPR037066">
    <property type="entry name" value="Plug_dom_sf"/>
</dbReference>
<accession>A0A1H6BPY7</accession>
<feature type="domain" description="TonB-dependent receptor plug" evidence="5">
    <location>
        <begin position="146"/>
        <end position="234"/>
    </location>
</feature>